<organism evidence="1 2">
    <name type="scientific">Dillenia turbinata</name>
    <dbReference type="NCBI Taxonomy" id="194707"/>
    <lineage>
        <taxon>Eukaryota</taxon>
        <taxon>Viridiplantae</taxon>
        <taxon>Streptophyta</taxon>
        <taxon>Embryophyta</taxon>
        <taxon>Tracheophyta</taxon>
        <taxon>Spermatophyta</taxon>
        <taxon>Magnoliopsida</taxon>
        <taxon>eudicotyledons</taxon>
        <taxon>Gunneridae</taxon>
        <taxon>Pentapetalae</taxon>
        <taxon>Dilleniales</taxon>
        <taxon>Dilleniaceae</taxon>
        <taxon>Dillenia</taxon>
    </lineage>
</organism>
<comment type="caution">
    <text evidence="1">The sequence shown here is derived from an EMBL/GenBank/DDBJ whole genome shotgun (WGS) entry which is preliminary data.</text>
</comment>
<evidence type="ECO:0000313" key="1">
    <source>
        <dbReference type="EMBL" id="KAK6936932.1"/>
    </source>
</evidence>
<accession>A0AAN8ZGK4</accession>
<gene>
    <name evidence="1" type="ORF">RJ641_033962</name>
</gene>
<dbReference type="AlphaFoldDB" id="A0AAN8ZGK4"/>
<dbReference type="Proteomes" id="UP001370490">
    <property type="component" value="Unassembled WGS sequence"/>
</dbReference>
<feature type="non-terminal residue" evidence="1">
    <location>
        <position position="1"/>
    </location>
</feature>
<evidence type="ECO:0000313" key="2">
    <source>
        <dbReference type="Proteomes" id="UP001370490"/>
    </source>
</evidence>
<keyword evidence="2" id="KW-1185">Reference proteome</keyword>
<sequence length="75" mass="8350">TPPTPVKIRKGEANDDAKLIGAIAACFFTKRDDILTSYPNKMGQQMTVKQGKKYMEDAVKRFFEAGLVAERKGID</sequence>
<proteinExistence type="predicted"/>
<protein>
    <submittedName>
        <fullName evidence="1">Uncharacterized protein</fullName>
    </submittedName>
</protein>
<reference evidence="1 2" key="1">
    <citation type="submission" date="2023-12" db="EMBL/GenBank/DDBJ databases">
        <title>A high-quality genome assembly for Dillenia turbinata (Dilleniales).</title>
        <authorList>
            <person name="Chanderbali A."/>
        </authorList>
    </citation>
    <scope>NUCLEOTIDE SEQUENCE [LARGE SCALE GENOMIC DNA]</scope>
    <source>
        <strain evidence="1">LSX21</strain>
        <tissue evidence="1">Leaf</tissue>
    </source>
</reference>
<dbReference type="EMBL" id="JBAMMX010000007">
    <property type="protein sequence ID" value="KAK6936932.1"/>
    <property type="molecule type" value="Genomic_DNA"/>
</dbReference>
<name>A0AAN8ZGK4_9MAGN</name>